<protein>
    <recommendedName>
        <fullName evidence="1">Methyltransferase FkbM domain-containing protein</fullName>
    </recommendedName>
</protein>
<dbReference type="Proteomes" id="UP001441944">
    <property type="component" value="Unassembled WGS sequence"/>
</dbReference>
<evidence type="ECO:0000259" key="1">
    <source>
        <dbReference type="Pfam" id="PF05050"/>
    </source>
</evidence>
<dbReference type="InterPro" id="IPR006342">
    <property type="entry name" value="FkbM_mtfrase"/>
</dbReference>
<dbReference type="InterPro" id="IPR053188">
    <property type="entry name" value="FkbM_Methyltransferase"/>
</dbReference>
<dbReference type="PANTHER" id="PTHR36973">
    <property type="entry name" value="SLL1456 PROTEIN-RELATED"/>
    <property type="match status" value="1"/>
</dbReference>
<dbReference type="RefSeq" id="WP_353396212.1">
    <property type="nucleotide sequence ID" value="NZ_BAABWU010000001.1"/>
</dbReference>
<dbReference type="Pfam" id="PF05050">
    <property type="entry name" value="Methyltransf_21"/>
    <property type="match status" value="1"/>
</dbReference>
<evidence type="ECO:0000313" key="2">
    <source>
        <dbReference type="EMBL" id="GAA6194631.1"/>
    </source>
</evidence>
<gene>
    <name evidence="2" type="ORF">NBRC116598_00750</name>
</gene>
<proteinExistence type="predicted"/>
<organism evidence="2 3">
    <name type="scientific">Pseudophaeobacter arcticus</name>
    <dbReference type="NCBI Taxonomy" id="385492"/>
    <lineage>
        <taxon>Bacteria</taxon>
        <taxon>Pseudomonadati</taxon>
        <taxon>Pseudomonadota</taxon>
        <taxon>Alphaproteobacteria</taxon>
        <taxon>Rhodobacterales</taxon>
        <taxon>Paracoccaceae</taxon>
        <taxon>Pseudophaeobacter</taxon>
    </lineage>
</organism>
<dbReference type="SUPFAM" id="SSF53335">
    <property type="entry name" value="S-adenosyl-L-methionine-dependent methyltransferases"/>
    <property type="match status" value="1"/>
</dbReference>
<dbReference type="InterPro" id="IPR029063">
    <property type="entry name" value="SAM-dependent_MTases_sf"/>
</dbReference>
<reference evidence="2 3" key="1">
    <citation type="submission" date="2024-04" db="EMBL/GenBank/DDBJ databases">
        <title>Draft genome sequence of Pseudophaeobacter arcticus NBRC 116598.</title>
        <authorList>
            <person name="Miyakawa T."/>
            <person name="Kusuya Y."/>
            <person name="Miura T."/>
        </authorList>
    </citation>
    <scope>NUCLEOTIDE SEQUENCE [LARGE SCALE GENOMIC DNA]</scope>
    <source>
        <strain evidence="2 3">SU-CL00105</strain>
    </source>
</reference>
<name>A0ABQ0AFH2_9RHOB</name>
<comment type="caution">
    <text evidence="2">The sequence shown here is derived from an EMBL/GenBank/DDBJ whole genome shotgun (WGS) entry which is preliminary data.</text>
</comment>
<dbReference type="PANTHER" id="PTHR36973:SF4">
    <property type="entry name" value="NODULATION PROTEIN"/>
    <property type="match status" value="1"/>
</dbReference>
<feature type="domain" description="Methyltransferase FkbM" evidence="1">
    <location>
        <begin position="50"/>
        <end position="190"/>
    </location>
</feature>
<dbReference type="EMBL" id="BAABWU010000001">
    <property type="protein sequence ID" value="GAA6194631.1"/>
    <property type="molecule type" value="Genomic_DNA"/>
</dbReference>
<accession>A0ABQ0AFH2</accession>
<evidence type="ECO:0000313" key="3">
    <source>
        <dbReference type="Proteomes" id="UP001441944"/>
    </source>
</evidence>
<keyword evidence="3" id="KW-1185">Reference proteome</keyword>
<sequence>MASLKRWIDLKRNPWKAPLHKGMKAWKADKASDSHLLQYDDLPEQPVVLDIGGYEGGWSDLVLAVRPAAIIHIFEPHPGFAKELRRKFSANANITVHECAIGAQPGQITLSDSADASSAFGAKSGQTYVAEVRSVADFFAASGLQSVDLAKINIEGGEYDLLPGLIDAGLIGRIKRLQVQFHLFDPSWSADRDAIRKQLDATHSCAWCYTFVWEEWRLK</sequence>
<dbReference type="Gene3D" id="3.40.50.150">
    <property type="entry name" value="Vaccinia Virus protein VP39"/>
    <property type="match status" value="1"/>
</dbReference>
<dbReference type="NCBIfam" id="TIGR01444">
    <property type="entry name" value="fkbM_fam"/>
    <property type="match status" value="1"/>
</dbReference>